<evidence type="ECO:0000313" key="2">
    <source>
        <dbReference type="Proteomes" id="UP000789901"/>
    </source>
</evidence>
<dbReference type="Proteomes" id="UP000789901">
    <property type="component" value="Unassembled WGS sequence"/>
</dbReference>
<dbReference type="EMBL" id="CAJVQB010086513">
    <property type="protein sequence ID" value="CAG8847166.1"/>
    <property type="molecule type" value="Genomic_DNA"/>
</dbReference>
<keyword evidence="2" id="KW-1185">Reference proteome</keyword>
<protein>
    <submittedName>
        <fullName evidence="1">38484_t:CDS:1</fullName>
    </submittedName>
</protein>
<accession>A0ABN7X4T2</accession>
<proteinExistence type="predicted"/>
<feature type="non-terminal residue" evidence="1">
    <location>
        <position position="394"/>
    </location>
</feature>
<feature type="non-terminal residue" evidence="1">
    <location>
        <position position="1"/>
    </location>
</feature>
<reference evidence="1 2" key="1">
    <citation type="submission" date="2021-06" db="EMBL/GenBank/DDBJ databases">
        <authorList>
            <person name="Kallberg Y."/>
            <person name="Tangrot J."/>
            <person name="Rosling A."/>
        </authorList>
    </citation>
    <scope>NUCLEOTIDE SEQUENCE [LARGE SCALE GENOMIC DNA]</scope>
    <source>
        <strain evidence="1 2">120-4 pot B 10/14</strain>
    </source>
</reference>
<organism evidence="1 2">
    <name type="scientific">Gigaspora margarita</name>
    <dbReference type="NCBI Taxonomy" id="4874"/>
    <lineage>
        <taxon>Eukaryota</taxon>
        <taxon>Fungi</taxon>
        <taxon>Fungi incertae sedis</taxon>
        <taxon>Mucoromycota</taxon>
        <taxon>Glomeromycotina</taxon>
        <taxon>Glomeromycetes</taxon>
        <taxon>Diversisporales</taxon>
        <taxon>Gigasporaceae</taxon>
        <taxon>Gigaspora</taxon>
    </lineage>
</organism>
<name>A0ABN7X4T2_GIGMA</name>
<sequence length="394" mass="45241">SHLPLPKGIPKRNNGIINIKNEDDRCFERCIIEDLYPTPLHDRCKHEEGNCQPQELICLLLITGDDPKTEEPAQHYCLIQGRDGLGKLAGYTTKHHRKLYVCDYCHMEDCKGINILVQRTEMPKEGKNIYKFRQYERMLDAPFTCTADAETLSTLIEKNQGSKMTAIQEHKVISFDYIIRRSDGKTKAPVKIRGDDPAGEFIKAMENEVEQCQDFLAGGHIIRNSAKKLTKMLQSGIIPEEIAEDYIINMNIFQSWELGKINLNLSKEYKKLICLKHYLKGLYLAHKKDALGVDIGIMYRLANTIYCKFDAHLISQAMGRVSKEKISAIPHNMESYLRAEPCEEEVDEDGQSLDLPYKKPGHLYRIDSNRCFAHPERFPITREHGPKGRDDLVF</sequence>
<gene>
    <name evidence="1" type="ORF">GMARGA_LOCUS38526</name>
</gene>
<evidence type="ECO:0000313" key="1">
    <source>
        <dbReference type="EMBL" id="CAG8847166.1"/>
    </source>
</evidence>
<comment type="caution">
    <text evidence="1">The sequence shown here is derived from an EMBL/GenBank/DDBJ whole genome shotgun (WGS) entry which is preliminary data.</text>
</comment>